<proteinExistence type="inferred from homology"/>
<dbReference type="EMBL" id="KB916807">
    <property type="protein sequence ID" value="EOD43639.1"/>
    <property type="molecule type" value="Genomic_DNA"/>
</dbReference>
<dbReference type="InterPro" id="IPR036396">
    <property type="entry name" value="Cyt_P450_sf"/>
</dbReference>
<keyword evidence="6 8" id="KW-0408">Iron</keyword>
<dbReference type="PROSITE" id="PS00086">
    <property type="entry name" value="CYTOCHROME_P450"/>
    <property type="match status" value="1"/>
</dbReference>
<keyword evidence="3 8" id="KW-0349">Heme</keyword>
<dbReference type="Gene3D" id="1.10.630.10">
    <property type="entry name" value="Cytochrome P450"/>
    <property type="match status" value="1"/>
</dbReference>
<dbReference type="GO" id="GO:0004497">
    <property type="term" value="F:monooxygenase activity"/>
    <property type="evidence" value="ECO:0007669"/>
    <property type="project" value="UniProtKB-KW"/>
</dbReference>
<keyword evidence="5 9" id="KW-0560">Oxidoreductase</keyword>
<evidence type="ECO:0000313" key="12">
    <source>
        <dbReference type="Proteomes" id="UP000013521"/>
    </source>
</evidence>
<dbReference type="GO" id="GO:0020037">
    <property type="term" value="F:heme binding"/>
    <property type="evidence" value="ECO:0007669"/>
    <property type="project" value="InterPro"/>
</dbReference>
<name>R1GCL6_BOTPV</name>
<accession>R1GCL6</accession>
<dbReference type="PRINTS" id="PR00385">
    <property type="entry name" value="P450"/>
</dbReference>
<evidence type="ECO:0000256" key="4">
    <source>
        <dbReference type="ARBA" id="ARBA00022723"/>
    </source>
</evidence>
<dbReference type="PANTHER" id="PTHR46206:SF2">
    <property type="entry name" value="CYTOCHROME P450 MONOOXYGENASE AUSG-RELATED"/>
    <property type="match status" value="1"/>
</dbReference>
<dbReference type="eggNOG" id="KOG0158">
    <property type="taxonomic scope" value="Eukaryota"/>
</dbReference>
<keyword evidence="10" id="KW-0472">Membrane</keyword>
<evidence type="ECO:0000256" key="2">
    <source>
        <dbReference type="ARBA" id="ARBA00010617"/>
    </source>
</evidence>
<keyword evidence="7 9" id="KW-0503">Monooxygenase</keyword>
<reference evidence="12" key="1">
    <citation type="journal article" date="2013" name="Genome Announc.">
        <title>Draft genome sequence of Neofusicoccum parvum isolate UCR-NP2, a fungal vascular pathogen associated with grapevine cankers.</title>
        <authorList>
            <person name="Blanco-Ulate B."/>
            <person name="Rolshausen P."/>
            <person name="Cantu D."/>
        </authorList>
    </citation>
    <scope>NUCLEOTIDE SEQUENCE [LARGE SCALE GENOMIC DNA]</scope>
    <source>
        <strain evidence="12">UCR-NP2</strain>
    </source>
</reference>
<evidence type="ECO:0000256" key="3">
    <source>
        <dbReference type="ARBA" id="ARBA00022617"/>
    </source>
</evidence>
<evidence type="ECO:0000256" key="8">
    <source>
        <dbReference type="PIRSR" id="PIRSR602403-1"/>
    </source>
</evidence>
<comment type="similarity">
    <text evidence="2 9">Belongs to the cytochrome P450 family.</text>
</comment>
<dbReference type="InterPro" id="IPR001128">
    <property type="entry name" value="Cyt_P450"/>
</dbReference>
<evidence type="ECO:0000256" key="10">
    <source>
        <dbReference type="SAM" id="Phobius"/>
    </source>
</evidence>
<dbReference type="OMA" id="LRYDIRM"/>
<dbReference type="KEGG" id="npa:UCRNP2_9617"/>
<dbReference type="Proteomes" id="UP000013521">
    <property type="component" value="Unassembled WGS sequence"/>
</dbReference>
<dbReference type="GO" id="GO:0016705">
    <property type="term" value="F:oxidoreductase activity, acting on paired donors, with incorporation or reduction of molecular oxygen"/>
    <property type="evidence" value="ECO:0007669"/>
    <property type="project" value="InterPro"/>
</dbReference>
<evidence type="ECO:0000256" key="9">
    <source>
        <dbReference type="RuleBase" id="RU000461"/>
    </source>
</evidence>
<protein>
    <submittedName>
        <fullName evidence="11">Putative cytochrome p450 protein</fullName>
    </submittedName>
</protein>
<feature type="transmembrane region" description="Helical" evidence="10">
    <location>
        <begin position="14"/>
        <end position="34"/>
    </location>
</feature>
<organism evidence="11 12">
    <name type="scientific">Botryosphaeria parva (strain UCR-NP2)</name>
    <name type="common">Grapevine canker fungus</name>
    <name type="synonym">Neofusicoccum parvum</name>
    <dbReference type="NCBI Taxonomy" id="1287680"/>
    <lineage>
        <taxon>Eukaryota</taxon>
        <taxon>Fungi</taxon>
        <taxon>Dikarya</taxon>
        <taxon>Ascomycota</taxon>
        <taxon>Pezizomycotina</taxon>
        <taxon>Dothideomycetes</taxon>
        <taxon>Dothideomycetes incertae sedis</taxon>
        <taxon>Botryosphaeriales</taxon>
        <taxon>Botryosphaeriaceae</taxon>
        <taxon>Neofusicoccum</taxon>
    </lineage>
</organism>
<dbReference type="SUPFAM" id="SSF48264">
    <property type="entry name" value="Cytochrome P450"/>
    <property type="match status" value="1"/>
</dbReference>
<gene>
    <name evidence="11" type="ORF">UCRNP2_9617</name>
</gene>
<evidence type="ECO:0000256" key="7">
    <source>
        <dbReference type="ARBA" id="ARBA00023033"/>
    </source>
</evidence>
<evidence type="ECO:0000256" key="5">
    <source>
        <dbReference type="ARBA" id="ARBA00023002"/>
    </source>
</evidence>
<dbReference type="PANTHER" id="PTHR46206">
    <property type="entry name" value="CYTOCHROME P450"/>
    <property type="match status" value="1"/>
</dbReference>
<comment type="cofactor">
    <cofactor evidence="1 8">
        <name>heme</name>
        <dbReference type="ChEBI" id="CHEBI:30413"/>
    </cofactor>
</comment>
<dbReference type="CDD" id="cd11041">
    <property type="entry name" value="CYP503A1-like"/>
    <property type="match status" value="1"/>
</dbReference>
<dbReference type="Pfam" id="PF00067">
    <property type="entry name" value="p450"/>
    <property type="match status" value="1"/>
</dbReference>
<dbReference type="InterPro" id="IPR002403">
    <property type="entry name" value="Cyt_P450_E_grp-IV"/>
</dbReference>
<dbReference type="AlphaFoldDB" id="R1GCL6"/>
<dbReference type="OrthoDB" id="1844152at2759"/>
<keyword evidence="10" id="KW-0812">Transmembrane</keyword>
<dbReference type="PRINTS" id="PR00465">
    <property type="entry name" value="EP450IV"/>
</dbReference>
<evidence type="ECO:0000256" key="1">
    <source>
        <dbReference type="ARBA" id="ARBA00001971"/>
    </source>
</evidence>
<dbReference type="GO" id="GO:0005506">
    <property type="term" value="F:iron ion binding"/>
    <property type="evidence" value="ECO:0007669"/>
    <property type="project" value="InterPro"/>
</dbReference>
<evidence type="ECO:0000256" key="6">
    <source>
        <dbReference type="ARBA" id="ARBA00023004"/>
    </source>
</evidence>
<feature type="binding site" description="axial binding residue" evidence="8">
    <location>
        <position position="481"/>
    </location>
    <ligand>
        <name>heme</name>
        <dbReference type="ChEBI" id="CHEBI:30413"/>
    </ligand>
    <ligandPart>
        <name>Fe</name>
        <dbReference type="ChEBI" id="CHEBI:18248"/>
    </ligandPart>
</feature>
<evidence type="ECO:0000313" key="11">
    <source>
        <dbReference type="EMBL" id="EOD43639.1"/>
    </source>
</evidence>
<dbReference type="HOGENOM" id="CLU_022195_0_3_1"/>
<sequence length="545" mass="60515">MAVLASLNCSFPQLLGFVLALATSYGLYAFYAALTSQRPYRDIPLIDNGDGGLEEGKRRFIADSRAVVGAAVKQAKGAICQIYTDAGPKILLDTKHIPEIGNDPNFSFAEFVRREMMTDSAFKDFSMGHRYMELFKKVVRVDLTQALPKLTVALSEETALAMSTLFPPSADWTPTPQPVYPLLVALVSQLSARAFLGAPICRDPAWLRISATYTRDMFLAVQALRRYPPWLRPAAQRFWVPQVRTLREVHGVAHAIVQAELARRRGVWAEQAKAGEKKPARREKPVDTLQWFEDAVAAEDGVQVGAADIANAQLSLTMAAIHTTSSALTHALLDLAARPALVDELRREIVDVLGSHASPSDEGTTKPPAAVWQKTSLYRLRLLDSVLKESQRLNPTNLLSVKRVVTAPTVLADGTRIPRGAAVAVPVDYMIARPEYAAPPPDTFDGRRFVRLRERPGEQNRWQYATTSKEHFGFGVGAHSCPGRFFASNELKIALVHALVRYDWRFVGEKQGVEGRPRNVMRVDQIIPDQTAKLEYRERVPEIVL</sequence>
<keyword evidence="10" id="KW-1133">Transmembrane helix</keyword>
<keyword evidence="4 8" id="KW-0479">Metal-binding</keyword>
<dbReference type="InterPro" id="IPR017972">
    <property type="entry name" value="Cyt_P450_CS"/>
</dbReference>